<gene>
    <name evidence="3" type="ORF">C2134_17030</name>
</gene>
<dbReference type="Proteomes" id="UP000236416">
    <property type="component" value="Unassembled WGS sequence"/>
</dbReference>
<dbReference type="InterPro" id="IPR011335">
    <property type="entry name" value="Restrct_endonuc-II-like"/>
</dbReference>
<keyword evidence="4" id="KW-1185">Reference proteome</keyword>
<evidence type="ECO:0000256" key="2">
    <source>
        <dbReference type="HAMAP-Rule" id="MF_00048"/>
    </source>
</evidence>
<dbReference type="PANTHER" id="PTHR34039:SF1">
    <property type="entry name" value="UPF0102 PROTEIN YRAN"/>
    <property type="match status" value="1"/>
</dbReference>
<evidence type="ECO:0000256" key="1">
    <source>
        <dbReference type="ARBA" id="ARBA00006738"/>
    </source>
</evidence>
<reference evidence="3 4" key="1">
    <citation type="submission" date="2018-01" db="EMBL/GenBank/DDBJ databases">
        <title>Genomic Sequence of Chromobacterium MWU13-2610 from wild cranberry bogs within the Cape Cod National Seashore.</title>
        <authorList>
            <person name="O'Hara-Hanley K."/>
            <person name="Soby S."/>
            <person name="Harrison A."/>
        </authorList>
    </citation>
    <scope>NUCLEOTIDE SEQUENCE [LARGE SCALE GENOMIC DNA]</scope>
    <source>
        <strain evidence="3 4">MWU13-2610</strain>
    </source>
</reference>
<dbReference type="NCBIfam" id="TIGR00252">
    <property type="entry name" value="YraN family protein"/>
    <property type="match status" value="1"/>
</dbReference>
<dbReference type="EMBL" id="PPTF01000073">
    <property type="protein sequence ID" value="POA97530.1"/>
    <property type="molecule type" value="Genomic_DNA"/>
</dbReference>
<dbReference type="PANTHER" id="PTHR34039">
    <property type="entry name" value="UPF0102 PROTEIN YRAN"/>
    <property type="match status" value="1"/>
</dbReference>
<dbReference type="RefSeq" id="WP_103321298.1">
    <property type="nucleotide sequence ID" value="NZ_PPTF01000073.1"/>
</dbReference>
<accession>A0A2K4MKE0</accession>
<dbReference type="CDD" id="cd20736">
    <property type="entry name" value="PoNe_Nuclease"/>
    <property type="match status" value="1"/>
</dbReference>
<dbReference type="AlphaFoldDB" id="A0A2K4MKE0"/>
<dbReference type="Gene3D" id="3.40.1350.10">
    <property type="match status" value="1"/>
</dbReference>
<proteinExistence type="inferred from homology"/>
<comment type="similarity">
    <text evidence="1 2">Belongs to the UPF0102 family.</text>
</comment>
<dbReference type="InterPro" id="IPR011856">
    <property type="entry name" value="tRNA_endonuc-like_dom_sf"/>
</dbReference>
<dbReference type="NCBIfam" id="NF009150">
    <property type="entry name" value="PRK12497.1-3"/>
    <property type="match status" value="1"/>
</dbReference>
<dbReference type="SUPFAM" id="SSF52980">
    <property type="entry name" value="Restriction endonuclease-like"/>
    <property type="match status" value="1"/>
</dbReference>
<dbReference type="InterPro" id="IPR003509">
    <property type="entry name" value="UPF0102_YraN-like"/>
</dbReference>
<evidence type="ECO:0000313" key="4">
    <source>
        <dbReference type="Proteomes" id="UP000236416"/>
    </source>
</evidence>
<name>A0A2K4MKE0_9NEIS</name>
<protein>
    <recommendedName>
        <fullName evidence="2">UPF0102 protein C2134_17030</fullName>
    </recommendedName>
</protein>
<comment type="caution">
    <text evidence="3">The sequence shown here is derived from an EMBL/GenBank/DDBJ whole genome shotgun (WGS) entry which is preliminary data.</text>
</comment>
<evidence type="ECO:0000313" key="3">
    <source>
        <dbReference type="EMBL" id="POA97530.1"/>
    </source>
</evidence>
<dbReference type="HAMAP" id="MF_00048">
    <property type="entry name" value="UPF0102"/>
    <property type="match status" value="1"/>
</dbReference>
<organism evidence="3 4">
    <name type="scientific">Chromobacterium sinusclupearum</name>
    <dbReference type="NCBI Taxonomy" id="2077146"/>
    <lineage>
        <taxon>Bacteria</taxon>
        <taxon>Pseudomonadati</taxon>
        <taxon>Pseudomonadota</taxon>
        <taxon>Betaproteobacteria</taxon>
        <taxon>Neisseriales</taxon>
        <taxon>Chromobacteriaceae</taxon>
        <taxon>Chromobacterium</taxon>
    </lineage>
</organism>
<sequence>MNQAGRDAEDRALALLQQRGLKLVARNWHCRGGEIDLIMRDGDALVFVEVRHRGGGRFGSAADSITQAKQRKLLLAAEVYLASHNTHAPCRFDAVVSVGGEPPQWLKNVFTQY</sequence>
<dbReference type="GO" id="GO:0003676">
    <property type="term" value="F:nucleic acid binding"/>
    <property type="evidence" value="ECO:0007669"/>
    <property type="project" value="InterPro"/>
</dbReference>
<dbReference type="Pfam" id="PF02021">
    <property type="entry name" value="UPF0102"/>
    <property type="match status" value="1"/>
</dbReference>